<sequence>GQVATCGHNARGRAYGPGGCARRGRQPAGAATQGQQRPTTGRGDLQQRAAPPYAAMTTDAG</sequence>
<evidence type="ECO:0000313" key="3">
    <source>
        <dbReference type="Proteomes" id="UP000287651"/>
    </source>
</evidence>
<dbReference type="Proteomes" id="UP000287651">
    <property type="component" value="Unassembled WGS sequence"/>
</dbReference>
<gene>
    <name evidence="2" type="ORF">B296_00040283</name>
</gene>
<feature type="region of interest" description="Disordered" evidence="1">
    <location>
        <begin position="1"/>
        <end position="61"/>
    </location>
</feature>
<reference evidence="2 3" key="1">
    <citation type="journal article" date="2014" name="Agronomy (Basel)">
        <title>A Draft Genome Sequence for Ensete ventricosum, the Drought-Tolerant Tree Against Hunger.</title>
        <authorList>
            <person name="Harrison J."/>
            <person name="Moore K.A."/>
            <person name="Paszkiewicz K."/>
            <person name="Jones T."/>
            <person name="Grant M."/>
            <person name="Ambacheew D."/>
            <person name="Muzemil S."/>
            <person name="Studholme D.J."/>
        </authorList>
    </citation>
    <scope>NUCLEOTIDE SEQUENCE [LARGE SCALE GENOMIC DNA]</scope>
</reference>
<name>A0A426WWW2_ENSVE</name>
<evidence type="ECO:0000313" key="2">
    <source>
        <dbReference type="EMBL" id="RRT31804.1"/>
    </source>
</evidence>
<comment type="caution">
    <text evidence="2">The sequence shown here is derived from an EMBL/GenBank/DDBJ whole genome shotgun (WGS) entry which is preliminary data.</text>
</comment>
<dbReference type="EMBL" id="AMZH03035796">
    <property type="protein sequence ID" value="RRT31804.1"/>
    <property type="molecule type" value="Genomic_DNA"/>
</dbReference>
<evidence type="ECO:0000256" key="1">
    <source>
        <dbReference type="SAM" id="MobiDB-lite"/>
    </source>
</evidence>
<dbReference type="AlphaFoldDB" id="A0A426WWW2"/>
<proteinExistence type="predicted"/>
<feature type="non-terminal residue" evidence="2">
    <location>
        <position position="1"/>
    </location>
</feature>
<organism evidence="2 3">
    <name type="scientific">Ensete ventricosum</name>
    <name type="common">Abyssinian banana</name>
    <name type="synonym">Musa ensete</name>
    <dbReference type="NCBI Taxonomy" id="4639"/>
    <lineage>
        <taxon>Eukaryota</taxon>
        <taxon>Viridiplantae</taxon>
        <taxon>Streptophyta</taxon>
        <taxon>Embryophyta</taxon>
        <taxon>Tracheophyta</taxon>
        <taxon>Spermatophyta</taxon>
        <taxon>Magnoliopsida</taxon>
        <taxon>Liliopsida</taxon>
        <taxon>Zingiberales</taxon>
        <taxon>Musaceae</taxon>
        <taxon>Ensete</taxon>
    </lineage>
</organism>
<protein>
    <submittedName>
        <fullName evidence="2">Uncharacterized protein</fullName>
    </submittedName>
</protein>
<accession>A0A426WWW2</accession>